<gene>
    <name evidence="2" type="ORF">PtA15_16A362</name>
</gene>
<dbReference type="GeneID" id="77804939"/>
<keyword evidence="1" id="KW-1133">Transmembrane helix</keyword>
<dbReference type="RefSeq" id="XP_053028009.1">
    <property type="nucleotide sequence ID" value="XM_053164044.1"/>
</dbReference>
<proteinExistence type="predicted"/>
<evidence type="ECO:0000256" key="1">
    <source>
        <dbReference type="SAM" id="Phobius"/>
    </source>
</evidence>
<organism evidence="2 3">
    <name type="scientific">Puccinia triticina</name>
    <dbReference type="NCBI Taxonomy" id="208348"/>
    <lineage>
        <taxon>Eukaryota</taxon>
        <taxon>Fungi</taxon>
        <taxon>Dikarya</taxon>
        <taxon>Basidiomycota</taxon>
        <taxon>Pucciniomycotina</taxon>
        <taxon>Pucciniomycetes</taxon>
        <taxon>Pucciniales</taxon>
        <taxon>Pucciniaceae</taxon>
        <taxon>Puccinia</taxon>
    </lineage>
</organism>
<keyword evidence="1" id="KW-0472">Membrane</keyword>
<keyword evidence="1" id="KW-0812">Transmembrane</keyword>
<sequence length="393" mass="44322">MLESDIQLTSDQNQSFFNKTKSSFNSCLKMTVKIILLPFNLILARLMGSLLAVFLIAILLYCFGSFFESKSNWLAGSKFFFNLFPSVSGIYCSVFSGKSCQSQYLQSSNSKEEIGRIAKTLSSTTAKASNVFESISHLSNPTNLEIYQTEIWELTFAIRYSSNLEEKDVMAEELWELGGMTGKLKDKVIELNGKAINSFSSIAHEFARVGKVIQLVSNGKNSYSINTIQKNLQLAFSNFDWELKRLIDSIEDSIPLASRTASLGLQVSERIHKERYALQSFQDNQPLWRKLLDQTTKGGKRLKRDLTLTARSIHTARALHTGLEEIRSDLVSYRNHVSHFKAAISGWHLADHGLTAEYELHSMETTINQLCETISSAKRNTHTKYIRIPSVGL</sequence>
<dbReference type="Proteomes" id="UP001164743">
    <property type="component" value="Chromosome 16A"/>
</dbReference>
<dbReference type="EMBL" id="CP110436">
    <property type="protein sequence ID" value="WAQ92454.1"/>
    <property type="molecule type" value="Genomic_DNA"/>
</dbReference>
<protein>
    <recommendedName>
        <fullName evidence="4">Fungal N-terminal domain-containing protein</fullName>
    </recommendedName>
</protein>
<feature type="transmembrane region" description="Helical" evidence="1">
    <location>
        <begin position="46"/>
        <end position="67"/>
    </location>
</feature>
<name>A0ABY7D6Q1_9BASI</name>
<keyword evidence="3" id="KW-1185">Reference proteome</keyword>
<accession>A0ABY7D6Q1</accession>
<evidence type="ECO:0000313" key="3">
    <source>
        <dbReference type="Proteomes" id="UP001164743"/>
    </source>
</evidence>
<evidence type="ECO:0000313" key="2">
    <source>
        <dbReference type="EMBL" id="WAQ92454.1"/>
    </source>
</evidence>
<evidence type="ECO:0008006" key="4">
    <source>
        <dbReference type="Google" id="ProtNLM"/>
    </source>
</evidence>
<reference evidence="2" key="1">
    <citation type="submission" date="2022-10" db="EMBL/GenBank/DDBJ databases">
        <title>Puccinia triticina Genome sequencing and assembly.</title>
        <authorList>
            <person name="Li C."/>
        </authorList>
    </citation>
    <scope>NUCLEOTIDE SEQUENCE</scope>
    <source>
        <strain evidence="2">Pt15</strain>
    </source>
</reference>